<name>S9R547_9RHOB</name>
<dbReference type="AlphaFoldDB" id="S9R547"/>
<keyword evidence="3" id="KW-1185">Reference proteome</keyword>
<dbReference type="Proteomes" id="UP000015347">
    <property type="component" value="Unassembled WGS sequence"/>
</dbReference>
<comment type="caution">
    <text evidence="2">The sequence shown here is derived from an EMBL/GenBank/DDBJ whole genome shotgun (WGS) entry which is preliminary data.</text>
</comment>
<evidence type="ECO:0000256" key="1">
    <source>
        <dbReference type="SAM" id="MobiDB-lite"/>
    </source>
</evidence>
<evidence type="ECO:0000313" key="3">
    <source>
        <dbReference type="Proteomes" id="UP000015347"/>
    </source>
</evidence>
<dbReference type="STRING" id="1123237.Salmuc_00031"/>
<reference evidence="3" key="1">
    <citation type="journal article" date="2014" name="Stand. Genomic Sci.">
        <title>Genome sequence of the exopolysaccharide-producing Salipiger mucosus type strain (DSM 16094(T)), a moderately halophilic member of the Roseobacter clade.</title>
        <authorList>
            <person name="Riedel T."/>
            <person name="Spring S."/>
            <person name="Fiebig A."/>
            <person name="Petersen J."/>
            <person name="Kyrpides N.C."/>
            <person name="Goker M."/>
            <person name="Klenk H.P."/>
        </authorList>
    </citation>
    <scope>NUCLEOTIDE SEQUENCE [LARGE SCALE GENOMIC DNA]</scope>
    <source>
        <strain evidence="3">DSM 16094</strain>
    </source>
</reference>
<protein>
    <submittedName>
        <fullName evidence="2">Uncharacterized protein</fullName>
    </submittedName>
</protein>
<dbReference type="HOGENOM" id="CLU_3239367_0_0_5"/>
<evidence type="ECO:0000313" key="2">
    <source>
        <dbReference type="EMBL" id="EPX87078.1"/>
    </source>
</evidence>
<feature type="region of interest" description="Disordered" evidence="1">
    <location>
        <begin position="21"/>
        <end position="43"/>
    </location>
</feature>
<sequence>MFHFCSDLESRCRECFARPGNKARSAAGPEAVRAASRAPAFPF</sequence>
<dbReference type="EMBL" id="APVH01000001">
    <property type="protein sequence ID" value="EPX87078.1"/>
    <property type="molecule type" value="Genomic_DNA"/>
</dbReference>
<proteinExistence type="predicted"/>
<accession>S9R547</accession>
<gene>
    <name evidence="2" type="ORF">Salmuc_00031</name>
</gene>
<organism evidence="2 3">
    <name type="scientific">Salipiger mucosus DSM 16094</name>
    <dbReference type="NCBI Taxonomy" id="1123237"/>
    <lineage>
        <taxon>Bacteria</taxon>
        <taxon>Pseudomonadati</taxon>
        <taxon>Pseudomonadota</taxon>
        <taxon>Alphaproteobacteria</taxon>
        <taxon>Rhodobacterales</taxon>
        <taxon>Roseobacteraceae</taxon>
        <taxon>Salipiger</taxon>
    </lineage>
</organism>